<dbReference type="GO" id="GO:0004519">
    <property type="term" value="F:endonuclease activity"/>
    <property type="evidence" value="ECO:0007669"/>
    <property type="project" value="UniProtKB-KW"/>
</dbReference>
<gene>
    <name evidence="4" type="ORF">SAMN04489742_1076</name>
</gene>
<feature type="transmembrane region" description="Helical" evidence="2">
    <location>
        <begin position="53"/>
        <end position="79"/>
    </location>
</feature>
<sequence length="195" mass="21574">MSELARIYWSRHLLQVVRAAATLWLLASMLLALQESEVPATPTGPADMLGGLAAQVVPVAVAPVVAMALLAVVGAIMTAQDARRRDPARRFTRQQRRDGMGRAGGLCELEAGFRRRCSRPAEHGDHFYPWSRGGSTSLQNFVAAWARCNRRKGARLPSPGRQRRLERRRREYLPPSDSPAAGERRSLRNNLLLAA</sequence>
<dbReference type="GO" id="GO:0008270">
    <property type="term" value="F:zinc ion binding"/>
    <property type="evidence" value="ECO:0007669"/>
    <property type="project" value="InterPro"/>
</dbReference>
<dbReference type="InterPro" id="IPR002711">
    <property type="entry name" value="HNH"/>
</dbReference>
<accession>A0A1H1AT33</accession>
<evidence type="ECO:0000259" key="3">
    <source>
        <dbReference type="Pfam" id="PF01844"/>
    </source>
</evidence>
<dbReference type="RefSeq" id="WP_074699550.1">
    <property type="nucleotide sequence ID" value="NZ_CP018863.1"/>
</dbReference>
<name>A0A1H1AT33_9MICC</name>
<evidence type="ECO:0000313" key="4">
    <source>
        <dbReference type="EMBL" id="SDQ42809.1"/>
    </source>
</evidence>
<dbReference type="Pfam" id="PF01844">
    <property type="entry name" value="HNH"/>
    <property type="match status" value="1"/>
</dbReference>
<keyword evidence="2" id="KW-0472">Membrane</keyword>
<dbReference type="OrthoDB" id="4833339at2"/>
<protein>
    <submittedName>
        <fullName evidence="4">HNH endonuclease</fullName>
    </submittedName>
</protein>
<feature type="domain" description="HNH" evidence="3">
    <location>
        <begin position="116"/>
        <end position="155"/>
    </location>
</feature>
<evidence type="ECO:0000256" key="1">
    <source>
        <dbReference type="SAM" id="MobiDB-lite"/>
    </source>
</evidence>
<keyword evidence="4" id="KW-0255">Endonuclease</keyword>
<dbReference type="Gene3D" id="1.10.30.50">
    <property type="match status" value="1"/>
</dbReference>
<dbReference type="STRING" id="37928.SAMN04489742_1076"/>
<evidence type="ECO:0000256" key="2">
    <source>
        <dbReference type="SAM" id="Phobius"/>
    </source>
</evidence>
<keyword evidence="5" id="KW-1185">Reference proteome</keyword>
<dbReference type="InterPro" id="IPR003615">
    <property type="entry name" value="HNH_nuc"/>
</dbReference>
<dbReference type="GO" id="GO:0003676">
    <property type="term" value="F:nucleic acid binding"/>
    <property type="evidence" value="ECO:0007669"/>
    <property type="project" value="InterPro"/>
</dbReference>
<keyword evidence="4" id="KW-0378">Hydrolase</keyword>
<dbReference type="AlphaFoldDB" id="A0A1H1AT33"/>
<dbReference type="EMBL" id="FNKH01000002">
    <property type="protein sequence ID" value="SDQ42809.1"/>
    <property type="molecule type" value="Genomic_DNA"/>
</dbReference>
<dbReference type="KEGG" id="acry:AC20117_11955"/>
<dbReference type="CDD" id="cd00085">
    <property type="entry name" value="HNHc"/>
    <property type="match status" value="1"/>
</dbReference>
<dbReference type="Proteomes" id="UP000181917">
    <property type="component" value="Unassembled WGS sequence"/>
</dbReference>
<keyword evidence="4" id="KW-0540">Nuclease</keyword>
<organism evidence="4 5">
    <name type="scientific">Crystallibacter crystallopoietes</name>
    <dbReference type="NCBI Taxonomy" id="37928"/>
    <lineage>
        <taxon>Bacteria</taxon>
        <taxon>Bacillati</taxon>
        <taxon>Actinomycetota</taxon>
        <taxon>Actinomycetes</taxon>
        <taxon>Micrococcales</taxon>
        <taxon>Micrococcaceae</taxon>
        <taxon>Crystallibacter</taxon>
    </lineage>
</organism>
<keyword evidence="2" id="KW-0812">Transmembrane</keyword>
<reference evidence="4 5" key="1">
    <citation type="submission" date="2016-10" db="EMBL/GenBank/DDBJ databases">
        <authorList>
            <person name="de Groot N.N."/>
        </authorList>
    </citation>
    <scope>NUCLEOTIDE SEQUENCE [LARGE SCALE GENOMIC DNA]</scope>
    <source>
        <strain evidence="4 5">DSM 20117</strain>
    </source>
</reference>
<evidence type="ECO:0000313" key="5">
    <source>
        <dbReference type="Proteomes" id="UP000181917"/>
    </source>
</evidence>
<proteinExistence type="predicted"/>
<feature type="transmembrane region" description="Helical" evidence="2">
    <location>
        <begin position="12"/>
        <end position="33"/>
    </location>
</feature>
<feature type="region of interest" description="Disordered" evidence="1">
    <location>
        <begin position="153"/>
        <end position="195"/>
    </location>
</feature>
<keyword evidence="2" id="KW-1133">Transmembrane helix</keyword>